<sequence>MWSCARISSAVFTTAACSSPSPRAPHLALATATARVRKGTFRPEEAHDLFDELLHQATPVPGRQLNGFLAALARAPASAACRDGPALAVALFNRVSRAHGPRVLSPTLHTYGILMDCCTRAHRPKLTLAFFGQVLKTGLGIDTIMISNLLRGLCEAKRTAEALDILLHRMPHLGCVPDVFSYCIVLKSLCSDRKSGQADELLRMMAEGGAVCLPNAVAYNTVIDGFFKEGDVNKACDLFNEMVQRGISPDLSTYNCVVNALCKARAMDKAEAILRQMVDKGVLPDNWTYNSLIYGYSSTGQWKEAVRVSKKMTSQGILPDVVTLNSLMASLCKHGKIKDARDVFDSMAMKGQKTDIFSYKIMLNGYATKGCLVDLTELFNLMLSDGIAPDSHIFNVLIKAYAKCGMLDRATIIFNEMREQGVEPDVVTYSTVIAALCRIGKMDDAVEKFNQMIDQGVAPSISTYHFLIQGFCTHGDLLKAKDLVLQMMNKVGKMENALRVFDVMVSAGIQPNVVVYGTLVNGYCKVGRIDEGWENSSCKGEIS</sequence>
<dbReference type="EMBL" id="CM000764">
    <property type="protein sequence ID" value="OQU83753.1"/>
    <property type="molecule type" value="Genomic_DNA"/>
</dbReference>
<evidence type="ECO:0000313" key="6">
    <source>
        <dbReference type="Proteomes" id="UP000000768"/>
    </source>
</evidence>
<reference evidence="5 6" key="1">
    <citation type="journal article" date="2009" name="Nature">
        <title>The Sorghum bicolor genome and the diversification of grasses.</title>
        <authorList>
            <person name="Paterson A.H."/>
            <person name="Bowers J.E."/>
            <person name="Bruggmann R."/>
            <person name="Dubchak I."/>
            <person name="Grimwood J."/>
            <person name="Gundlach H."/>
            <person name="Haberer G."/>
            <person name="Hellsten U."/>
            <person name="Mitros T."/>
            <person name="Poliakov A."/>
            <person name="Schmutz J."/>
            <person name="Spannagl M."/>
            <person name="Tang H."/>
            <person name="Wang X."/>
            <person name="Wicker T."/>
            <person name="Bharti A.K."/>
            <person name="Chapman J."/>
            <person name="Feltus F.A."/>
            <person name="Gowik U."/>
            <person name="Grigoriev I.V."/>
            <person name="Lyons E."/>
            <person name="Maher C.A."/>
            <person name="Martis M."/>
            <person name="Narechania A."/>
            <person name="Otillar R.P."/>
            <person name="Penning B.W."/>
            <person name="Salamov A.A."/>
            <person name="Wang Y."/>
            <person name="Zhang L."/>
            <person name="Carpita N.C."/>
            <person name="Freeling M."/>
            <person name="Gingle A.R."/>
            <person name="Hash C.T."/>
            <person name="Keller B."/>
            <person name="Klein P."/>
            <person name="Kresovich S."/>
            <person name="McCann M.C."/>
            <person name="Ming R."/>
            <person name="Peterson D.G."/>
            <person name="Mehboob-ur-Rahman"/>
            <person name="Ware D."/>
            <person name="Westhoff P."/>
            <person name="Mayer K.F."/>
            <person name="Messing J."/>
            <person name="Rokhsar D.S."/>
        </authorList>
    </citation>
    <scope>NUCLEOTIDE SEQUENCE [LARGE SCALE GENOMIC DNA]</scope>
    <source>
        <strain evidence="6">cv. BTx623</strain>
    </source>
</reference>
<keyword evidence="3" id="KW-0809">Transit peptide</keyword>
<evidence type="ECO:0000256" key="3">
    <source>
        <dbReference type="ARBA" id="ARBA00022946"/>
    </source>
</evidence>
<dbReference type="InterPro" id="IPR050667">
    <property type="entry name" value="PPR-containing_protein"/>
</dbReference>
<feature type="repeat" description="PPR" evidence="4">
    <location>
        <begin position="425"/>
        <end position="459"/>
    </location>
</feature>
<evidence type="ECO:0008006" key="7">
    <source>
        <dbReference type="Google" id="ProtNLM"/>
    </source>
</evidence>
<dbReference type="ExpressionAtlas" id="A0A1Z5RJ07">
    <property type="expression patterns" value="baseline and differential"/>
</dbReference>
<dbReference type="Pfam" id="PF12854">
    <property type="entry name" value="PPR_1"/>
    <property type="match status" value="1"/>
</dbReference>
<evidence type="ECO:0000256" key="4">
    <source>
        <dbReference type="PROSITE-ProRule" id="PRU00708"/>
    </source>
</evidence>
<dbReference type="PROSITE" id="PS51375">
    <property type="entry name" value="PPR"/>
    <property type="match status" value="8"/>
</dbReference>
<dbReference type="PANTHER" id="PTHR47939:SF13">
    <property type="entry name" value="OS03G0201400 PROTEIN"/>
    <property type="match status" value="1"/>
</dbReference>
<feature type="repeat" description="PPR" evidence="4">
    <location>
        <begin position="320"/>
        <end position="354"/>
    </location>
</feature>
<dbReference type="Gene3D" id="1.25.40.10">
    <property type="entry name" value="Tetratricopeptide repeat domain"/>
    <property type="match status" value="5"/>
</dbReference>
<evidence type="ECO:0000313" key="5">
    <source>
        <dbReference type="EMBL" id="OQU83753.1"/>
    </source>
</evidence>
<keyword evidence="6" id="KW-1185">Reference proteome</keyword>
<accession>A0A1Z5RJ07</accession>
<dbReference type="InterPro" id="IPR011990">
    <property type="entry name" value="TPR-like_helical_dom_sf"/>
</dbReference>
<evidence type="ECO:0000256" key="2">
    <source>
        <dbReference type="ARBA" id="ARBA00022737"/>
    </source>
</evidence>
<feature type="repeat" description="PPR" evidence="4">
    <location>
        <begin position="250"/>
        <end position="284"/>
    </location>
</feature>
<feature type="repeat" description="PPR" evidence="4">
    <location>
        <begin position="215"/>
        <end position="249"/>
    </location>
</feature>
<dbReference type="Gramene" id="OQU83753">
    <property type="protein sequence ID" value="OQU83753"/>
    <property type="gene ID" value="SORBI_3005G168000"/>
</dbReference>
<dbReference type="Proteomes" id="UP000000768">
    <property type="component" value="Chromosome 5"/>
</dbReference>
<name>A0A1Z5RJ07_SORBI</name>
<dbReference type="NCBIfam" id="TIGR00756">
    <property type="entry name" value="PPR"/>
    <property type="match status" value="9"/>
</dbReference>
<feature type="repeat" description="PPR" evidence="4">
    <location>
        <begin position="390"/>
        <end position="424"/>
    </location>
</feature>
<feature type="repeat" description="PPR" evidence="4">
    <location>
        <begin position="355"/>
        <end position="389"/>
    </location>
</feature>
<keyword evidence="2" id="KW-0677">Repeat</keyword>
<dbReference type="PROSITE" id="PS51257">
    <property type="entry name" value="PROKAR_LIPOPROTEIN"/>
    <property type="match status" value="1"/>
</dbReference>
<feature type="repeat" description="PPR" evidence="4">
    <location>
        <begin position="142"/>
        <end position="177"/>
    </location>
</feature>
<dbReference type="PANTHER" id="PTHR47939">
    <property type="entry name" value="MEMBRANE-ASSOCIATED SALT-INDUCIBLE PROTEIN-LIKE"/>
    <property type="match status" value="1"/>
</dbReference>
<protein>
    <recommendedName>
        <fullName evidence="7">Pentacotripeptide-repeat region of PRORP domain-containing protein</fullName>
    </recommendedName>
</protein>
<organism evidence="5 6">
    <name type="scientific">Sorghum bicolor</name>
    <name type="common">Sorghum</name>
    <name type="synonym">Sorghum vulgare</name>
    <dbReference type="NCBI Taxonomy" id="4558"/>
    <lineage>
        <taxon>Eukaryota</taxon>
        <taxon>Viridiplantae</taxon>
        <taxon>Streptophyta</taxon>
        <taxon>Embryophyta</taxon>
        <taxon>Tracheophyta</taxon>
        <taxon>Spermatophyta</taxon>
        <taxon>Magnoliopsida</taxon>
        <taxon>Liliopsida</taxon>
        <taxon>Poales</taxon>
        <taxon>Poaceae</taxon>
        <taxon>PACMAD clade</taxon>
        <taxon>Panicoideae</taxon>
        <taxon>Andropogonodae</taxon>
        <taxon>Andropogoneae</taxon>
        <taxon>Sorghinae</taxon>
        <taxon>Sorghum</taxon>
    </lineage>
</organism>
<gene>
    <name evidence="5" type="ORF">SORBI_3005G168000</name>
</gene>
<reference evidence="6" key="2">
    <citation type="journal article" date="2018" name="Plant J.">
        <title>The Sorghum bicolor reference genome: improved assembly, gene annotations, a transcriptome atlas, and signatures of genome organization.</title>
        <authorList>
            <person name="McCormick R.F."/>
            <person name="Truong S.K."/>
            <person name="Sreedasyam A."/>
            <person name="Jenkins J."/>
            <person name="Shu S."/>
            <person name="Sims D."/>
            <person name="Kennedy M."/>
            <person name="Amirebrahimi M."/>
            <person name="Weers B.D."/>
            <person name="McKinley B."/>
            <person name="Mattison A."/>
            <person name="Morishige D.T."/>
            <person name="Grimwood J."/>
            <person name="Schmutz J."/>
            <person name="Mullet J.E."/>
        </authorList>
    </citation>
    <scope>NUCLEOTIDE SEQUENCE [LARGE SCALE GENOMIC DNA]</scope>
    <source>
        <strain evidence="6">cv. BTx623</strain>
    </source>
</reference>
<dbReference type="InterPro" id="IPR002885">
    <property type="entry name" value="PPR_rpt"/>
</dbReference>
<proteinExistence type="inferred from homology"/>
<dbReference type="AlphaFoldDB" id="A0A1Z5RJ07"/>
<evidence type="ECO:0000256" key="1">
    <source>
        <dbReference type="ARBA" id="ARBA00007626"/>
    </source>
</evidence>
<feature type="repeat" description="PPR" evidence="4">
    <location>
        <begin position="285"/>
        <end position="319"/>
    </location>
</feature>
<dbReference type="SUPFAM" id="SSF81901">
    <property type="entry name" value="HCP-like"/>
    <property type="match status" value="1"/>
</dbReference>
<dbReference type="Pfam" id="PF13041">
    <property type="entry name" value="PPR_2"/>
    <property type="match status" value="5"/>
</dbReference>
<comment type="similarity">
    <text evidence="1">Belongs to the PPR family. P subfamily.</text>
</comment>